<keyword evidence="1" id="KW-0175">Coiled coil</keyword>
<feature type="compositionally biased region" description="Polar residues" evidence="2">
    <location>
        <begin position="119"/>
        <end position="139"/>
    </location>
</feature>
<sequence>MSHTAEKDNYEEHGKEGAVNIENKNVSDSISSDEEVEELSSFEISDNGGHSEDQKASDLDSSISDKNGNTIDESRKEKTEPFSHFGSNSEIPMMSTPKKSRIHHHISDRDNPPADIPQSIKTTDSAKRSATLSSDTFETPKTVDTRTSTMTSNTHLDYNNMNNDLNFSGAAVIRGKQSNDVGKRKFLNKSPQKRLSRQNNYDTSFDIKSDFNQSPIEKFFAKLNIEEDETQEENVNNIAAATKETFDLQNQLTNCKVQIKLLNDLLRDKLFNSLTNGVNRDEMSENFEKHVLDTIDYRFHTSNLNELPTDYAAITRENQSLKEKNEDLQQNLEMLREQFLEQAHNQFDWQNRINKVISKLNYNQQVEPSNKINNFEDILMSLDDHINKLISTQTKPAAADSMDHLNNQDTQVPNNLSEHTSRQPDILETSDSVLLERLNKYKEQLEHSECERKKLLQFQKKLHLQVERLLMNESNLKQQESEHKRLLSDIERKYSTLSHQNLELLENNRNEKAALNEIIICLKNYHIVFIDLLKKVIDPTSTGKIQSALDALVGQKDYKQVLKILTVTQNFEIESISTILKNYEAIVKEKSNLISNNSVILDLKSQNNILNRKLLELEKARATETSRVKELESQNSILKDRMSEKSDIVSQLKQLRLDDLNTKWKTAVVALSQTKKGAMMKIHELEQEIEALKSHLKE</sequence>
<dbReference type="VEuPathDB" id="FungiDB:C5L36_0B10170"/>
<dbReference type="Proteomes" id="UP000189274">
    <property type="component" value="Unassembled WGS sequence"/>
</dbReference>
<protein>
    <submittedName>
        <fullName evidence="3">Uncharacterized protein</fullName>
    </submittedName>
</protein>
<reference evidence="4" key="1">
    <citation type="journal article" date="2017" name="Genome Announc.">
        <title>Genome sequences of Cyberlindnera fabianii 65, Pichia kudriavzevii 129, and Saccharomyces cerevisiae 131 isolated from fermented masau fruits in Zimbabwe.</title>
        <authorList>
            <person name="van Rijswijck I.M.H."/>
            <person name="Derks M.F.L."/>
            <person name="Abee T."/>
            <person name="de Ridder D."/>
            <person name="Smid E.J."/>
        </authorList>
    </citation>
    <scope>NUCLEOTIDE SEQUENCE [LARGE SCALE GENOMIC DNA]</scope>
    <source>
        <strain evidence="4">129</strain>
    </source>
</reference>
<comment type="caution">
    <text evidence="3">The sequence shown here is derived from an EMBL/GenBank/DDBJ whole genome shotgun (WGS) entry which is preliminary data.</text>
</comment>
<feature type="coiled-coil region" evidence="1">
    <location>
        <begin position="311"/>
        <end position="345"/>
    </location>
</feature>
<feature type="compositionally biased region" description="Polar residues" evidence="2">
    <location>
        <begin position="59"/>
        <end position="71"/>
    </location>
</feature>
<dbReference type="EMBL" id="MQVM01000002">
    <property type="protein sequence ID" value="ONH77285.1"/>
    <property type="molecule type" value="Genomic_DNA"/>
</dbReference>
<feature type="coiled-coil region" evidence="1">
    <location>
        <begin position="600"/>
        <end position="695"/>
    </location>
</feature>
<feature type="compositionally biased region" description="Basic and acidic residues" evidence="2">
    <location>
        <begin position="1"/>
        <end position="16"/>
    </location>
</feature>
<proteinExistence type="predicted"/>
<feature type="compositionally biased region" description="Basic and acidic residues" evidence="2">
    <location>
        <begin position="49"/>
        <end position="58"/>
    </location>
</feature>
<evidence type="ECO:0000313" key="3">
    <source>
        <dbReference type="EMBL" id="ONH77285.1"/>
    </source>
</evidence>
<organism evidence="3 4">
    <name type="scientific">Pichia kudriavzevii</name>
    <name type="common">Yeast</name>
    <name type="synonym">Issatchenkia orientalis</name>
    <dbReference type="NCBI Taxonomy" id="4909"/>
    <lineage>
        <taxon>Eukaryota</taxon>
        <taxon>Fungi</taxon>
        <taxon>Dikarya</taxon>
        <taxon>Ascomycota</taxon>
        <taxon>Saccharomycotina</taxon>
        <taxon>Pichiomycetes</taxon>
        <taxon>Pichiales</taxon>
        <taxon>Pichiaceae</taxon>
        <taxon>Pichia</taxon>
    </lineage>
</organism>
<gene>
    <name evidence="3" type="ORF">BOH78_0513</name>
</gene>
<evidence type="ECO:0000256" key="2">
    <source>
        <dbReference type="SAM" id="MobiDB-lite"/>
    </source>
</evidence>
<feature type="region of interest" description="Disordered" evidence="2">
    <location>
        <begin position="1"/>
        <end position="150"/>
    </location>
</feature>
<name>A0A1V2LTX6_PICKU</name>
<dbReference type="AlphaFoldDB" id="A0A1V2LTX6"/>
<feature type="compositionally biased region" description="Acidic residues" evidence="2">
    <location>
        <begin position="31"/>
        <end position="40"/>
    </location>
</feature>
<evidence type="ECO:0000256" key="1">
    <source>
        <dbReference type="SAM" id="Coils"/>
    </source>
</evidence>
<evidence type="ECO:0000313" key="4">
    <source>
        <dbReference type="Proteomes" id="UP000189274"/>
    </source>
</evidence>
<accession>A0A1V2LTX6</accession>
<feature type="compositionally biased region" description="Basic and acidic residues" evidence="2">
    <location>
        <begin position="72"/>
        <end position="81"/>
    </location>
</feature>